<dbReference type="PANTHER" id="PTHR13152:SF0">
    <property type="entry name" value="GENERAL TRANSCRIPTION FACTOR IIH SUBUNIT 4"/>
    <property type="match status" value="1"/>
</dbReference>
<evidence type="ECO:0000313" key="12">
    <source>
        <dbReference type="EMBL" id="ONH69747.1"/>
    </source>
</evidence>
<comment type="similarity">
    <text evidence="3 9">Belongs to the TFB2 family.</text>
</comment>
<evidence type="ECO:0000313" key="11">
    <source>
        <dbReference type="EMBL" id="CDR38844.1"/>
    </source>
</evidence>
<evidence type="ECO:0000256" key="7">
    <source>
        <dbReference type="ARBA" id="ARBA00023204"/>
    </source>
</evidence>
<evidence type="ECO:0000256" key="2">
    <source>
        <dbReference type="ARBA" id="ARBA00004123"/>
    </source>
</evidence>
<dbReference type="OMA" id="KGFIIIE"/>
<dbReference type="GO" id="GO:0000439">
    <property type="term" value="C:transcription factor TFIIH core complex"/>
    <property type="evidence" value="ECO:0007669"/>
    <property type="project" value="InterPro"/>
</dbReference>
<name>A0A061ANX0_CYBFA</name>
<reference evidence="11" key="1">
    <citation type="journal article" date="2014" name="Genome Announc.">
        <title>Genome sequence of the yeast Cyberlindnera fabianii (Hansenula fabianii).</title>
        <authorList>
            <person name="Freel K.C."/>
            <person name="Sarilar V."/>
            <person name="Neuveglise C."/>
            <person name="Devillers H."/>
            <person name="Friedrich A."/>
            <person name="Schacherer J."/>
        </authorList>
    </citation>
    <scope>NUCLEOTIDE SEQUENCE</scope>
    <source>
        <strain evidence="11">YJS4271</strain>
    </source>
</reference>
<proteinExistence type="inferred from homology"/>
<evidence type="ECO:0000259" key="10">
    <source>
        <dbReference type="Pfam" id="PF18307"/>
    </source>
</evidence>
<evidence type="ECO:0000256" key="1">
    <source>
        <dbReference type="ARBA" id="ARBA00002817"/>
    </source>
</evidence>
<comment type="function">
    <text evidence="1">Component of the general transcription and DNA repair factor IIH (TFIIH) core complex, which is involved in general and transcription-coupled nucleotide excision repair (NER) of damaged DNA and, when complexed to TFIIK, in RNA transcription by RNA polymerase II. In NER, TFIIH acts by opening DNA around the lesion to allow the excision of the damaged oligonucleotide and its replacement by a new DNA fragment. In transcription, TFIIH has an essential role in transcription initiation. When the pre-initiation complex (PIC) has been established, TFIIH is required for promoter opening and promoter escape. Phosphorylation of the C-terminal tail (CTD) of the largest subunit of RNA polymerase II by the kinase module TFIIK controls the initiation of transcription.</text>
</comment>
<accession>A0A061ANX0</accession>
<keyword evidence="7 9" id="KW-0234">DNA repair</keyword>
<dbReference type="AlphaFoldDB" id="A0A061ANX0"/>
<evidence type="ECO:0000256" key="3">
    <source>
        <dbReference type="ARBA" id="ARBA00007132"/>
    </source>
</evidence>
<keyword evidence="6 9" id="KW-0804">Transcription</keyword>
<dbReference type="GO" id="GO:0006366">
    <property type="term" value="P:transcription by RNA polymerase II"/>
    <property type="evidence" value="ECO:0007669"/>
    <property type="project" value="UniProtKB-ARBA"/>
</dbReference>
<dbReference type="GO" id="GO:0001671">
    <property type="term" value="F:ATPase activator activity"/>
    <property type="evidence" value="ECO:0007669"/>
    <property type="project" value="InterPro"/>
</dbReference>
<dbReference type="PANTHER" id="PTHR13152">
    <property type="entry name" value="TFIIH, POLYPEPTIDE 4"/>
    <property type="match status" value="1"/>
</dbReference>
<dbReference type="EMBL" id="MPUK01000001">
    <property type="protein sequence ID" value="ONH69747.1"/>
    <property type="molecule type" value="Genomic_DNA"/>
</dbReference>
<organism evidence="11">
    <name type="scientific">Cyberlindnera fabianii</name>
    <name type="common">Yeast</name>
    <name type="synonym">Hansenula fabianii</name>
    <dbReference type="NCBI Taxonomy" id="36022"/>
    <lineage>
        <taxon>Eukaryota</taxon>
        <taxon>Fungi</taxon>
        <taxon>Dikarya</taxon>
        <taxon>Ascomycota</taxon>
        <taxon>Saccharomycotina</taxon>
        <taxon>Saccharomycetes</taxon>
        <taxon>Phaffomycetales</taxon>
        <taxon>Phaffomycetaceae</taxon>
        <taxon>Cyberlindnera</taxon>
    </lineage>
</organism>
<feature type="domain" description="Transcription factor Tfb2 C-terminal" evidence="10">
    <location>
        <begin position="413"/>
        <end position="479"/>
    </location>
</feature>
<dbReference type="EMBL" id="LK052887">
    <property type="protein sequence ID" value="CDR38844.1"/>
    <property type="molecule type" value="Genomic_DNA"/>
</dbReference>
<keyword evidence="13" id="KW-1185">Reference proteome</keyword>
<sequence>MTTNLFKSTVNEYLEGLPESVQTRLYHSPATSLSIFRLLPALAKFYVMSMIFNEKPVQVSDFDRWVNPNGRIEQVEAIRALKSLHLLKEHNGVAVLNPVFRKSFRNVLTGTDIGNSFGVLCDTDDAHKVDVAFLDNYAASKWESILHFMVGTELQESPSPTVLELLRHSGLMEGKTAKNLSITNQGFQFLLQDVNAQLWTLLLQYLIKAEELQMDPVDVLNFIFMLGSLELGKDYSVSVLTETQVSLLKDLKDYGLIYQRKSTSRRFYPTRLATTLTSDVTTLRSASAAMNKVIEHTKEGAYGEDNIENAGTIIIETNFKLYAYTNSPLQIAVLNLFVHLKQRFSNLVTGQITRESIRKALQNGITADQIISYLETHAHPQLLRAAEDQLEKKTDYDSNTKEQLHILQPTIADQIKLWQLEMDRILSFDGYLFTDFSSEQEYQLLQKYAEEIGVMLWCDHNKKKFFVTKEGNAQVIAYANRKLRKKAT</sequence>
<evidence type="ECO:0000256" key="5">
    <source>
        <dbReference type="ARBA" id="ARBA00023015"/>
    </source>
</evidence>
<dbReference type="Proteomes" id="UP000189513">
    <property type="component" value="Unassembled WGS sequence"/>
</dbReference>
<dbReference type="InterPro" id="IPR040662">
    <property type="entry name" value="Tfb2_C"/>
</dbReference>
<reference evidence="12" key="3">
    <citation type="submission" date="2017-01" db="EMBL/GenBank/DDBJ databases">
        <authorList>
            <person name="Mah S.A."/>
            <person name="Swanson W.J."/>
            <person name="Moy G.W."/>
            <person name="Vacquier V.D."/>
        </authorList>
    </citation>
    <scope>NUCLEOTIDE SEQUENCE [LARGE SCALE GENOMIC DNA]</scope>
    <source>
        <strain evidence="12">65</strain>
    </source>
</reference>
<keyword evidence="4 9" id="KW-0227">DNA damage</keyword>
<evidence type="ECO:0000256" key="9">
    <source>
        <dbReference type="RuleBase" id="RU364024"/>
    </source>
</evidence>
<dbReference type="GO" id="GO:0006289">
    <property type="term" value="P:nucleotide-excision repair"/>
    <property type="evidence" value="ECO:0007669"/>
    <property type="project" value="InterPro"/>
</dbReference>
<evidence type="ECO:0000256" key="6">
    <source>
        <dbReference type="ARBA" id="ARBA00023163"/>
    </source>
</evidence>
<comment type="function">
    <text evidence="9">Component of the general transcription and DNA repair factor IIH (TFIIH) core complex which is involved in general and transcription-coupled nucleotide excision repair (NER) of damaged DNA.</text>
</comment>
<gene>
    <name evidence="12" type="ORF">BON22_0038</name>
    <name evidence="11" type="ORF">CYFA0S_02e06920g</name>
</gene>
<dbReference type="GO" id="GO:0005675">
    <property type="term" value="C:transcription factor TFIIH holo complex"/>
    <property type="evidence" value="ECO:0007669"/>
    <property type="project" value="TreeGrafter"/>
</dbReference>
<dbReference type="STRING" id="36022.A0A061ANX0"/>
<keyword evidence="8 9" id="KW-0539">Nucleus</keyword>
<dbReference type="VEuPathDB" id="FungiDB:BON22_0038"/>
<dbReference type="FunFam" id="3.30.70.2610:FF:000001">
    <property type="entry name" value="General transcription factor IIH subunit 4"/>
    <property type="match status" value="1"/>
</dbReference>
<dbReference type="Pfam" id="PF18307">
    <property type="entry name" value="Tfb2_C"/>
    <property type="match status" value="1"/>
</dbReference>
<evidence type="ECO:0000256" key="4">
    <source>
        <dbReference type="ARBA" id="ARBA00022763"/>
    </source>
</evidence>
<dbReference type="NCBIfam" id="TIGR00625">
    <property type="entry name" value="tfb2"/>
    <property type="match status" value="1"/>
</dbReference>
<dbReference type="Pfam" id="PF03849">
    <property type="entry name" value="Tfb2"/>
    <property type="match status" value="1"/>
</dbReference>
<evidence type="ECO:0000256" key="8">
    <source>
        <dbReference type="ARBA" id="ARBA00023242"/>
    </source>
</evidence>
<dbReference type="OrthoDB" id="364513at2759"/>
<protein>
    <recommendedName>
        <fullName evidence="9">RNA polymerase II transcription factor B subunit 2</fullName>
    </recommendedName>
</protein>
<evidence type="ECO:0000313" key="13">
    <source>
        <dbReference type="Proteomes" id="UP000189513"/>
    </source>
</evidence>
<dbReference type="Gene3D" id="3.30.70.2610">
    <property type="match status" value="1"/>
</dbReference>
<comment type="subcellular location">
    <subcellularLocation>
        <location evidence="2 9">Nucleus</location>
    </subcellularLocation>
</comment>
<keyword evidence="5 9" id="KW-0805">Transcription regulation</keyword>
<dbReference type="InterPro" id="IPR004598">
    <property type="entry name" value="TFIIH_p52/Tfb2"/>
</dbReference>
<reference evidence="13" key="2">
    <citation type="journal article" date="2017" name="Genome Announc.">
        <title>Genome sequences of Cyberlindnera fabianii 65, Pichia kudriavzevii 129, and Saccharomyces cerevisiae 131 isolated from fermented masau fruits in Zimbabwe.</title>
        <authorList>
            <person name="van Rijswijck I.M.H."/>
            <person name="Derks M.F.L."/>
            <person name="Abee T."/>
            <person name="de Ridder D."/>
            <person name="Smid E.J."/>
        </authorList>
    </citation>
    <scope>NUCLEOTIDE SEQUENCE [LARGE SCALE GENOMIC DNA]</scope>
    <source>
        <strain evidence="13">65</strain>
    </source>
</reference>
<dbReference type="GO" id="GO:0003690">
    <property type="term" value="F:double-stranded DNA binding"/>
    <property type="evidence" value="ECO:0007669"/>
    <property type="project" value="TreeGrafter"/>
</dbReference>